<name>A0ABW9ZXW4_9BACT</name>
<organism evidence="2 3">
    <name type="scientific">Sediminibacterium roseum</name>
    <dbReference type="NCBI Taxonomy" id="1978412"/>
    <lineage>
        <taxon>Bacteria</taxon>
        <taxon>Pseudomonadati</taxon>
        <taxon>Bacteroidota</taxon>
        <taxon>Chitinophagia</taxon>
        <taxon>Chitinophagales</taxon>
        <taxon>Chitinophagaceae</taxon>
        <taxon>Sediminibacterium</taxon>
    </lineage>
</organism>
<dbReference type="Proteomes" id="UP000753802">
    <property type="component" value="Unassembled WGS sequence"/>
</dbReference>
<dbReference type="RefSeq" id="WP_161820266.1">
    <property type="nucleotide sequence ID" value="NZ_JAACJS010000015.1"/>
</dbReference>
<keyword evidence="3" id="KW-1185">Reference proteome</keyword>
<evidence type="ECO:0000256" key="1">
    <source>
        <dbReference type="SAM" id="Phobius"/>
    </source>
</evidence>
<dbReference type="EMBL" id="JAACJS010000015">
    <property type="protein sequence ID" value="NCI52006.1"/>
    <property type="molecule type" value="Genomic_DNA"/>
</dbReference>
<feature type="transmembrane region" description="Helical" evidence="1">
    <location>
        <begin position="100"/>
        <end position="119"/>
    </location>
</feature>
<comment type="caution">
    <text evidence="2">The sequence shown here is derived from an EMBL/GenBank/DDBJ whole genome shotgun (WGS) entry which is preliminary data.</text>
</comment>
<accession>A0ABW9ZXW4</accession>
<reference evidence="2 3" key="1">
    <citation type="submission" date="2020-01" db="EMBL/GenBank/DDBJ databases">
        <title>Genome analysis.</title>
        <authorList>
            <person name="Wu S."/>
            <person name="Wang G."/>
        </authorList>
    </citation>
    <scope>NUCLEOTIDE SEQUENCE [LARGE SCALE GENOMIC DNA]</scope>
    <source>
        <strain evidence="2 3">SYL130</strain>
    </source>
</reference>
<evidence type="ECO:0000313" key="3">
    <source>
        <dbReference type="Proteomes" id="UP000753802"/>
    </source>
</evidence>
<protein>
    <recommendedName>
        <fullName evidence="4">Four helix bundle sensory module for signal transduction</fullName>
    </recommendedName>
</protein>
<keyword evidence="1" id="KW-1133">Transmembrane helix</keyword>
<proteinExistence type="predicted"/>
<evidence type="ECO:0000313" key="2">
    <source>
        <dbReference type="EMBL" id="NCI52006.1"/>
    </source>
</evidence>
<evidence type="ECO:0008006" key="4">
    <source>
        <dbReference type="Google" id="ProtNLM"/>
    </source>
</evidence>
<sequence length="198" mass="23032">MDKNELKIRDDDTQNLLMQSVVERFEGMEILLHAALDQRPQIDYSAITNEIASLKKEILAKFLLDRNVVKELSQNIARLHEEISAIKDNKIEHKHVLHKGVWLSVGLAFITLLFAGGWMRTYDRLSWYNENSIKYRYLRAFGNEGVVKLTYRIDSLFNIDNDNFRNNVVSAEKQLQLLTDSVRLSLQKNGKSKPKNRN</sequence>
<keyword evidence="1" id="KW-0472">Membrane</keyword>
<gene>
    <name evidence="2" type="ORF">GWC95_18930</name>
</gene>
<keyword evidence="1" id="KW-0812">Transmembrane</keyword>